<evidence type="ECO:0000313" key="4">
    <source>
        <dbReference type="Proteomes" id="UP000433101"/>
    </source>
</evidence>
<dbReference type="EMBL" id="WUMV01000002">
    <property type="protein sequence ID" value="MXN63953.1"/>
    <property type="molecule type" value="Genomic_DNA"/>
</dbReference>
<comment type="caution">
    <text evidence="3">The sequence shown here is derived from an EMBL/GenBank/DDBJ whole genome shotgun (WGS) entry which is preliminary data.</text>
</comment>
<dbReference type="PROSITE" id="PS50234">
    <property type="entry name" value="VWFA"/>
    <property type="match status" value="1"/>
</dbReference>
<dbReference type="RefSeq" id="WP_160774221.1">
    <property type="nucleotide sequence ID" value="NZ_WUMV01000002.1"/>
</dbReference>
<sequence length="648" mass="71862">MAFADIKPWEPEESVGTLWHRFITKVDARPSFPEAAVTLEAMKPRIGVLFRALGGQAGVEIAEAAGEVSSHRLSWLRKLGTPEETVARAAYDGETLALPPAIDLFPERKDNEALFVWLAASAAFAVEPEVRPRDLLRRDIAALRSANETVGRTLDACPGLLRVHERLAAATLAVRRRTKRPELEANLEAAVRALLGDRVPLSETAKIFRLVIRGQAPLDTVPSAPDGYCPVEPVPLWLDRRKAAMPEAAGERDDGASGTSAQKAGIRKKAKRRDSSEINKRDSLILNRFETILSWTQFMNINRRVEDDDAETARRAADDQQELGLGDVDQRPATKLAFDLDLAPKDVDRMALSGEKLVPEWDYRTGQYRKDACRILVSDADPSEAALSADDDPARRRRIAAVRRRFEALRPKRAILPRQVDGDELDMDQVVRSLVDIRASGEGSDRIFKRVVNAERDLAVATLIDVSRSTEAIVEERSVIDVAREALTAFGHGLQQTGDDHAIYAFSSLRRDKVFVNRCKAFGEAMGPAVERRIAALKPGFYTRLGAAVRHVSEELATRAASRRLLLVITDGKPNDIDHYEGRFGVEDTRKAVLEARRQGHAVFAVAIEAGTQAYLPYLFGRNGYALVPRPERLAEALPMIYRQLVTE</sequence>
<accession>A0A7X3LRV2</accession>
<gene>
    <name evidence="3" type="ORF">GR183_03470</name>
</gene>
<keyword evidence="4" id="KW-1185">Reference proteome</keyword>
<dbReference type="Proteomes" id="UP000433101">
    <property type="component" value="Unassembled WGS sequence"/>
</dbReference>
<dbReference type="CDD" id="cd01454">
    <property type="entry name" value="vWA_norD_type"/>
    <property type="match status" value="1"/>
</dbReference>
<evidence type="ECO:0000256" key="1">
    <source>
        <dbReference type="SAM" id="MobiDB-lite"/>
    </source>
</evidence>
<evidence type="ECO:0000313" key="3">
    <source>
        <dbReference type="EMBL" id="MXN63953.1"/>
    </source>
</evidence>
<dbReference type="InterPro" id="IPR002035">
    <property type="entry name" value="VWF_A"/>
</dbReference>
<dbReference type="PANTHER" id="PTHR41248:SF1">
    <property type="entry name" value="NORD PROTEIN"/>
    <property type="match status" value="1"/>
</dbReference>
<dbReference type="Gene3D" id="3.40.50.410">
    <property type="entry name" value="von Willebrand factor, type A domain"/>
    <property type="match status" value="1"/>
</dbReference>
<dbReference type="Pfam" id="PF00092">
    <property type="entry name" value="VWA"/>
    <property type="match status" value="1"/>
</dbReference>
<feature type="compositionally biased region" description="Basic and acidic residues" evidence="1">
    <location>
        <begin position="245"/>
        <end position="255"/>
    </location>
</feature>
<proteinExistence type="predicted"/>
<dbReference type="InterPro" id="IPR036465">
    <property type="entry name" value="vWFA_dom_sf"/>
</dbReference>
<dbReference type="SMART" id="SM00327">
    <property type="entry name" value="VWA"/>
    <property type="match status" value="1"/>
</dbReference>
<dbReference type="InterPro" id="IPR051928">
    <property type="entry name" value="NorD/CobT"/>
</dbReference>
<dbReference type="AlphaFoldDB" id="A0A7X3LRV2"/>
<reference evidence="3 4" key="1">
    <citation type="submission" date="2019-12" db="EMBL/GenBank/DDBJ databases">
        <authorList>
            <person name="Li M."/>
        </authorList>
    </citation>
    <scope>NUCLEOTIDE SEQUENCE [LARGE SCALE GENOMIC DNA]</scope>
    <source>
        <strain evidence="3 4">GBMRC 2046</strain>
    </source>
</reference>
<feature type="domain" description="VWFA" evidence="2">
    <location>
        <begin position="459"/>
        <end position="608"/>
    </location>
</feature>
<protein>
    <submittedName>
        <fullName evidence="3">VWA domain-containing protein</fullName>
    </submittedName>
</protein>
<feature type="region of interest" description="Disordered" evidence="1">
    <location>
        <begin position="245"/>
        <end position="274"/>
    </location>
</feature>
<dbReference type="PANTHER" id="PTHR41248">
    <property type="entry name" value="NORD PROTEIN"/>
    <property type="match status" value="1"/>
</dbReference>
<evidence type="ECO:0000259" key="2">
    <source>
        <dbReference type="PROSITE" id="PS50234"/>
    </source>
</evidence>
<dbReference type="SUPFAM" id="SSF53300">
    <property type="entry name" value="vWA-like"/>
    <property type="match status" value="1"/>
</dbReference>
<organism evidence="3 4">
    <name type="scientific">Stappia sediminis</name>
    <dbReference type="NCBI Taxonomy" id="2692190"/>
    <lineage>
        <taxon>Bacteria</taxon>
        <taxon>Pseudomonadati</taxon>
        <taxon>Pseudomonadota</taxon>
        <taxon>Alphaproteobacteria</taxon>
        <taxon>Hyphomicrobiales</taxon>
        <taxon>Stappiaceae</taxon>
        <taxon>Stappia</taxon>
    </lineage>
</organism>
<name>A0A7X3LRV2_9HYPH</name>